<protein>
    <recommendedName>
        <fullName evidence="3">C-type lectin domain-containing protein</fullName>
    </recommendedName>
</protein>
<dbReference type="PANTHER" id="PTHR22803">
    <property type="entry name" value="MANNOSE, PHOSPHOLIPASE, LECTIN RECEPTOR RELATED"/>
    <property type="match status" value="1"/>
</dbReference>
<name>A0A8C9W176_SCLFO</name>
<evidence type="ECO:0000256" key="2">
    <source>
        <dbReference type="SAM" id="Coils"/>
    </source>
</evidence>
<dbReference type="PROSITE" id="PS50041">
    <property type="entry name" value="C_TYPE_LECTIN_2"/>
    <property type="match status" value="1"/>
</dbReference>
<proteinExistence type="predicted"/>
<keyword evidence="2" id="KW-0175">Coiled coil</keyword>
<evidence type="ECO:0000313" key="4">
    <source>
        <dbReference type="Ensembl" id="ENSSFOP00015067382.1"/>
    </source>
</evidence>
<evidence type="ECO:0000256" key="1">
    <source>
        <dbReference type="ARBA" id="ARBA00023157"/>
    </source>
</evidence>
<dbReference type="SUPFAM" id="SSF56436">
    <property type="entry name" value="C-type lectin-like"/>
    <property type="match status" value="1"/>
</dbReference>
<dbReference type="Pfam" id="PF00059">
    <property type="entry name" value="Lectin_C"/>
    <property type="match status" value="1"/>
</dbReference>
<feature type="domain" description="C-type lectin" evidence="3">
    <location>
        <begin position="142"/>
        <end position="257"/>
    </location>
</feature>
<gene>
    <name evidence="4" type="primary">LOC108922642</name>
</gene>
<keyword evidence="1" id="KW-1015">Disulfide bond</keyword>
<dbReference type="InterPro" id="IPR016186">
    <property type="entry name" value="C-type_lectin-like/link_sf"/>
</dbReference>
<dbReference type="PROSITE" id="PS00615">
    <property type="entry name" value="C_TYPE_LECTIN_1"/>
    <property type="match status" value="1"/>
</dbReference>
<dbReference type="InterPro" id="IPR050111">
    <property type="entry name" value="C-type_lectin/snaclec_domain"/>
</dbReference>
<dbReference type="AlphaFoldDB" id="A0A8C9W176"/>
<evidence type="ECO:0000313" key="5">
    <source>
        <dbReference type="Proteomes" id="UP000694397"/>
    </source>
</evidence>
<keyword evidence="5" id="KW-1185">Reference proteome</keyword>
<dbReference type="Gene3D" id="3.10.100.10">
    <property type="entry name" value="Mannose-Binding Protein A, subunit A"/>
    <property type="match status" value="1"/>
</dbReference>
<dbReference type="SMART" id="SM00034">
    <property type="entry name" value="CLECT"/>
    <property type="match status" value="1"/>
</dbReference>
<organism evidence="4 5">
    <name type="scientific">Scleropages formosus</name>
    <name type="common">Asian bonytongue</name>
    <name type="synonym">Osteoglossum formosum</name>
    <dbReference type="NCBI Taxonomy" id="113540"/>
    <lineage>
        <taxon>Eukaryota</taxon>
        <taxon>Metazoa</taxon>
        <taxon>Chordata</taxon>
        <taxon>Craniata</taxon>
        <taxon>Vertebrata</taxon>
        <taxon>Euteleostomi</taxon>
        <taxon>Actinopterygii</taxon>
        <taxon>Neopterygii</taxon>
        <taxon>Teleostei</taxon>
        <taxon>Osteoglossocephala</taxon>
        <taxon>Osteoglossomorpha</taxon>
        <taxon>Osteoglossiformes</taxon>
        <taxon>Osteoglossidae</taxon>
        <taxon>Scleropages</taxon>
    </lineage>
</organism>
<dbReference type="InterPro" id="IPR018378">
    <property type="entry name" value="C-type_lectin_CS"/>
</dbReference>
<dbReference type="Proteomes" id="UP000694397">
    <property type="component" value="Chromosome 6"/>
</dbReference>
<dbReference type="GeneTree" id="ENSGT01020000230338"/>
<dbReference type="InterPro" id="IPR016187">
    <property type="entry name" value="CTDL_fold"/>
</dbReference>
<reference evidence="4 5" key="1">
    <citation type="submission" date="2019-04" db="EMBL/GenBank/DDBJ databases">
        <authorList>
            <consortium name="Wellcome Sanger Institute Data Sharing"/>
        </authorList>
    </citation>
    <scope>NUCLEOTIDE SEQUENCE [LARGE SCALE GENOMIC DNA]</scope>
</reference>
<feature type="coiled-coil region" evidence="2">
    <location>
        <begin position="96"/>
        <end position="130"/>
    </location>
</feature>
<accession>A0A8C9W176</accession>
<reference evidence="4" key="3">
    <citation type="submission" date="2025-09" db="UniProtKB">
        <authorList>
            <consortium name="Ensembl"/>
        </authorList>
    </citation>
    <scope>IDENTIFICATION</scope>
</reference>
<dbReference type="Ensembl" id="ENSSFOT00015064700.1">
    <property type="protein sequence ID" value="ENSSFOP00015067382.1"/>
    <property type="gene ID" value="ENSSFOG00015027501.1"/>
</dbReference>
<reference evidence="4" key="2">
    <citation type="submission" date="2025-08" db="UniProtKB">
        <authorList>
            <consortium name="Ensembl"/>
        </authorList>
    </citation>
    <scope>IDENTIFICATION</scope>
</reference>
<evidence type="ECO:0000259" key="3">
    <source>
        <dbReference type="PROSITE" id="PS50041"/>
    </source>
</evidence>
<sequence length="260" mass="29487">MKTGGDQLKTSYNTLKAEVGQLKTSYNTLKVGGDELKTSYNTLKTEGDQLKSGYNTLKAEGDQLKTSYNTLKTGGDQLQTNYNTLKAEGNRLQISYNTLKAENDRLQTSYNTLKANNDQLKTNYNTLKAQEKKECPMGWVDFNSKCYYISTEKKSWDDSRSDCIARGANLVIIKSLQEQFHAMLNGTYVPVHIGRAHITYCSLYLSNCCIVVLSYWAKGEPNDHHQQEDCAELNINFGAPLNWNDLPCNQKYHWVCKKEA</sequence>
<dbReference type="Gene3D" id="1.20.5.400">
    <property type="match status" value="3"/>
</dbReference>
<dbReference type="InterPro" id="IPR001304">
    <property type="entry name" value="C-type_lectin-like"/>
</dbReference>